<dbReference type="Pfam" id="PF02518">
    <property type="entry name" value="HATPase_c"/>
    <property type="match status" value="1"/>
</dbReference>
<dbReference type="Proteomes" id="UP000018211">
    <property type="component" value="Unassembled WGS sequence"/>
</dbReference>
<dbReference type="InterPro" id="IPR043836">
    <property type="entry name" value="DHp"/>
</dbReference>
<feature type="domain" description="Histidine kinase" evidence="1">
    <location>
        <begin position="777"/>
        <end position="987"/>
    </location>
</feature>
<dbReference type="RefSeq" id="WP_022613248.1">
    <property type="nucleotide sequence ID" value="NZ_LK391965.1"/>
</dbReference>
<gene>
    <name evidence="2" type="ORF">VIBNISOn1_710036</name>
</gene>
<dbReference type="InterPro" id="IPR003594">
    <property type="entry name" value="HATPase_dom"/>
</dbReference>
<proteinExistence type="predicted"/>
<dbReference type="PROSITE" id="PS50109">
    <property type="entry name" value="HIS_KIN"/>
    <property type="match status" value="1"/>
</dbReference>
<accession>A0AAV2VX62</accession>
<dbReference type="EMBL" id="CAOF01000166">
    <property type="protein sequence ID" value="CCO48936.1"/>
    <property type="molecule type" value="Genomic_DNA"/>
</dbReference>
<dbReference type="AlphaFoldDB" id="A0AAV2VX62"/>
<keyword evidence="2" id="KW-0808">Transferase</keyword>
<dbReference type="InterPro" id="IPR005467">
    <property type="entry name" value="His_kinase_dom"/>
</dbReference>
<dbReference type="Pfam" id="PF19191">
    <property type="entry name" value="HEF_HK"/>
    <property type="match status" value="1"/>
</dbReference>
<dbReference type="SUPFAM" id="SSF55874">
    <property type="entry name" value="ATPase domain of HSP90 chaperone/DNA topoisomerase II/histidine kinase"/>
    <property type="match status" value="2"/>
</dbReference>
<protein>
    <submittedName>
        <fullName evidence="2">Histidine kinase</fullName>
    </submittedName>
</protein>
<dbReference type="Gene3D" id="3.30.565.10">
    <property type="entry name" value="Histidine kinase-like ATPase, C-terminal domain"/>
    <property type="match status" value="2"/>
</dbReference>
<dbReference type="Pfam" id="PF13589">
    <property type="entry name" value="HATPase_c_3"/>
    <property type="match status" value="1"/>
</dbReference>
<organism evidence="2 3">
    <name type="scientific">Vibrio nigripulchritudo SOn1</name>
    <dbReference type="NCBI Taxonomy" id="1238450"/>
    <lineage>
        <taxon>Bacteria</taxon>
        <taxon>Pseudomonadati</taxon>
        <taxon>Pseudomonadota</taxon>
        <taxon>Gammaproteobacteria</taxon>
        <taxon>Vibrionales</taxon>
        <taxon>Vibrionaceae</taxon>
        <taxon>Vibrio</taxon>
    </lineage>
</organism>
<sequence>MAYSTSSFQTRARTIDHLGREQIADIPTAISELWKNAYDAYAKNVSLNIFDGEFPVATLVDDGHGMTLDDVNNKWLTVGTESKVTASQLSESDLNGLEKIRVRQGQKGIGRLSCAALGSLTLLISKKKNQPFVACILDWRLFENPYLMLHDIKLPVADFSSQSELSSMLPDMFDTLMGNIWGDGEDKARDARIKAAWDAFELLELEDKKDSTKLAIEKTVIGTCFTDKHFETWDVWNKRSDHGTAMFIGNIHDDLVAQLSFESGSEADGTEVRAKERFVQTLNSFVNPFGRVEKELITDFSTSVIAWNGSLQRFVIDKVRNFDISNFDQLEHIVEGDINEDGLFEGRVKAFGEWYDDVIIRPKSKYKTRKDSRFGPFSLRLGTFEVMKKNTSLSEELYEKFFTARDSIGGVMVFRDNLRVMPYGREDNDFFEMEKRRSNNAGTYVFSNRACFGGVQITKENNPNLKDKAGREGIIDNKASKLFREIVENVLVEVAKRFIGRTSSIRTEKLEELNAIHSANKAEEDRKKLLKKEQKRVKTSITKNQPSLENLLDELESTADILKNEDAINDQERLLSFKKNINELDGKLKSFSLSPIPKSLGSIEKKYRDYRDIELSAKQVIKSLNDSVNSALSKLIIKEDIDIAEKELKSKAGILHSKIKSLANEGRTLLNQERETFEQEIGYLNKSFHNKLKSHIDQLAAKRTNLDEVLKIIDTEYQLHDIEISQKLSPHIKAIESLKERIDMEGLTIQSINENSALKKQVEQVNSLAQLGITVEIIGHEIEGFDMTMERGLNNLKDSDLNQTQQKHIDSVIQAHQSLSDSWRFLSPLKLSGEKVRTLISGDDIYNYVCKFFKNKLEMNHISFIQSDSFKSISLYEQPSKIFPVFINLVNNSRYWVKETEVNRKIQLDFVDGLVYVSDNGPGVDIDDIDRLFSIFFTKKQRGGRGVGLYLCKQNLSSGGHQIFYEENTSKKILNGANFVINFKGVKYVG</sequence>
<evidence type="ECO:0000259" key="1">
    <source>
        <dbReference type="PROSITE" id="PS50109"/>
    </source>
</evidence>
<evidence type="ECO:0000313" key="3">
    <source>
        <dbReference type="Proteomes" id="UP000018211"/>
    </source>
</evidence>
<evidence type="ECO:0000313" key="2">
    <source>
        <dbReference type="EMBL" id="CCO48936.1"/>
    </source>
</evidence>
<comment type="caution">
    <text evidence="2">The sequence shown here is derived from an EMBL/GenBank/DDBJ whole genome shotgun (WGS) entry which is preliminary data.</text>
</comment>
<dbReference type="SMART" id="SM00387">
    <property type="entry name" value="HATPase_c"/>
    <property type="match status" value="1"/>
</dbReference>
<keyword evidence="2" id="KW-0418">Kinase</keyword>
<reference evidence="2 3" key="1">
    <citation type="journal article" date="2013" name="ISME J.">
        <title>Comparative genomics of pathogenic lineages of Vibrio nigripulchritudo identifies virulence-associated traits.</title>
        <authorList>
            <person name="Goudenege D."/>
            <person name="Labreuche Y."/>
            <person name="Krin E."/>
            <person name="Ansquer D."/>
            <person name="Mangenot S."/>
            <person name="Calteau A."/>
            <person name="Medigue C."/>
            <person name="Mazel D."/>
            <person name="Polz M.F."/>
            <person name="Le Roux F."/>
        </authorList>
    </citation>
    <scope>NUCLEOTIDE SEQUENCE [LARGE SCALE GENOMIC DNA]</scope>
    <source>
        <strain evidence="2 3">SOn1</strain>
    </source>
</reference>
<dbReference type="GO" id="GO:0016301">
    <property type="term" value="F:kinase activity"/>
    <property type="evidence" value="ECO:0007669"/>
    <property type="project" value="UniProtKB-KW"/>
</dbReference>
<dbReference type="InterPro" id="IPR036890">
    <property type="entry name" value="HATPase_C_sf"/>
</dbReference>
<name>A0AAV2VX62_9VIBR</name>